<feature type="transmembrane region" description="Helical" evidence="1">
    <location>
        <begin position="269"/>
        <end position="289"/>
    </location>
</feature>
<evidence type="ECO:0000313" key="2">
    <source>
        <dbReference type="EMBL" id="KCZ91812.1"/>
    </source>
</evidence>
<evidence type="ECO:0008006" key="4">
    <source>
        <dbReference type="Google" id="ProtNLM"/>
    </source>
</evidence>
<keyword evidence="1" id="KW-0812">Transmembrane</keyword>
<dbReference type="AlphaFoldDB" id="A0A059FMH8"/>
<feature type="transmembrane region" description="Helical" evidence="1">
    <location>
        <begin position="393"/>
        <end position="413"/>
    </location>
</feature>
<accession>A0A059FMH8</accession>
<proteinExistence type="predicted"/>
<comment type="caution">
    <text evidence="2">The sequence shown here is derived from an EMBL/GenBank/DDBJ whole genome shotgun (WGS) entry which is preliminary data.</text>
</comment>
<protein>
    <recommendedName>
        <fullName evidence="4">Transmembrane protein</fullName>
    </recommendedName>
</protein>
<reference evidence="2 3" key="1">
    <citation type="journal article" date="2014" name="Antonie Van Leeuwenhoek">
        <title>Hyphomonas beringensis sp. nov. and Hyphomonas chukchiensis sp. nov., isolated from surface seawater of the Bering Sea and Chukchi Sea.</title>
        <authorList>
            <person name="Li C."/>
            <person name="Lai Q."/>
            <person name="Li G."/>
            <person name="Dong C."/>
            <person name="Wang J."/>
            <person name="Liao Y."/>
            <person name="Shao Z."/>
        </authorList>
    </citation>
    <scope>NUCLEOTIDE SEQUENCE [LARGE SCALE GENOMIC DNA]</scope>
    <source>
        <strain evidence="2 3">MHS-2</strain>
    </source>
</reference>
<gene>
    <name evidence="2" type="ORF">HJO_11862</name>
</gene>
<sequence>MTLPGDWSDWKTWAILIAVIILLYIARPHLQRTFRSLFMGLAYMLNRLALWFGTAAANMYAKYCETVAAHLADEYQDKLYSHEARLGARSNKHDREILHVVGKLETSSQEIEGSVETLKQINLPQTTLDAVRMSLAETVNAKSQARLTSAMNQVKRTVSAEIQTVRPDLQNIRSHLKPIGENVVKLKTYGQEFARLADRINSDFDVFEESIHSDDRVAVAQKQSILIPLLIALIVMFVALTGAFLNFFLIARPMAEIVGDGLQILGMPLPTAAALVVIFLEAVAGIVLMEAAGVTKLGFFLTIGVAGRRILFWAAFAFLCGFSFFEAILAMQRDSLIILDQQTQVMALGDLVVEEPAGVSLIMIAQIMLAVVIPWLLAIAAIPLETVVKNSVFLLRIVGHVILVFLSNFFRLLSTVVKSVGLFLLRLYDLIIFLPLAIEQVVQTVRHAGKAGKPDEART</sequence>
<dbReference type="EMBL" id="ARYK01000005">
    <property type="protein sequence ID" value="KCZ91812.1"/>
    <property type="molecule type" value="Genomic_DNA"/>
</dbReference>
<dbReference type="RefSeq" id="WP_156945610.1">
    <property type="nucleotide sequence ID" value="NZ_ARYK01000005.1"/>
</dbReference>
<feature type="transmembrane region" description="Helical" evidence="1">
    <location>
        <begin position="357"/>
        <end position="381"/>
    </location>
</feature>
<dbReference type="eggNOG" id="ENOG5032J1H">
    <property type="taxonomic scope" value="Bacteria"/>
</dbReference>
<evidence type="ECO:0000256" key="1">
    <source>
        <dbReference type="SAM" id="Phobius"/>
    </source>
</evidence>
<keyword evidence="1" id="KW-1133">Transmembrane helix</keyword>
<dbReference type="STRING" id="1280950.HJO_11862"/>
<feature type="transmembrane region" description="Helical" evidence="1">
    <location>
        <begin position="12"/>
        <end position="30"/>
    </location>
</feature>
<dbReference type="Proteomes" id="UP000025171">
    <property type="component" value="Unassembled WGS sequence"/>
</dbReference>
<feature type="transmembrane region" description="Helical" evidence="1">
    <location>
        <begin position="310"/>
        <end position="331"/>
    </location>
</feature>
<evidence type="ECO:0000313" key="3">
    <source>
        <dbReference type="Proteomes" id="UP000025171"/>
    </source>
</evidence>
<keyword evidence="1" id="KW-0472">Membrane</keyword>
<name>A0A059FMH8_9PROT</name>
<keyword evidence="3" id="KW-1185">Reference proteome</keyword>
<dbReference type="PATRIC" id="fig|1280950.3.peg.2378"/>
<feature type="transmembrane region" description="Helical" evidence="1">
    <location>
        <begin position="225"/>
        <end position="249"/>
    </location>
</feature>
<dbReference type="OrthoDB" id="7623675at2"/>
<organism evidence="2 3">
    <name type="scientific">Hyphomonas johnsonii MHS-2</name>
    <dbReference type="NCBI Taxonomy" id="1280950"/>
    <lineage>
        <taxon>Bacteria</taxon>
        <taxon>Pseudomonadati</taxon>
        <taxon>Pseudomonadota</taxon>
        <taxon>Alphaproteobacteria</taxon>
        <taxon>Hyphomonadales</taxon>
        <taxon>Hyphomonadaceae</taxon>
        <taxon>Hyphomonas</taxon>
    </lineage>
</organism>